<name>Q6IJH4_DROME</name>
<sequence>MLLLLLFLLLLLLLLLPPVAHIATKKFRNQHFIEVKCNLLPICTINQPMANATKSSQEQVQWQDLVSWAMNEGQARPY</sequence>
<proteinExistence type="predicted"/>
<keyword evidence="1" id="KW-0732">Signal</keyword>
<feature type="signal peptide" evidence="1">
    <location>
        <begin position="1"/>
        <end position="22"/>
    </location>
</feature>
<reference evidence="2" key="1">
    <citation type="journal article" date="2003" name="Genome Biol.">
        <title>An integrated gene annotation and transcriptional profiling approach towards the full gene content of the Drosophila genome.</title>
        <authorList>
            <person name="Hild M."/>
            <person name="Beckmann B."/>
            <person name="Haas S.A."/>
            <person name="Koch B."/>
            <person name="Solovyev V."/>
            <person name="Busold C."/>
            <person name="Fellenberg K."/>
            <person name="Boutros M."/>
            <person name="Vingron M."/>
            <person name="Sauer F."/>
            <person name="Hoheisel J.D."/>
            <person name="Paro R."/>
        </authorList>
    </citation>
    <scope>NUCLEOTIDE SEQUENCE</scope>
</reference>
<evidence type="ECO:0000256" key="1">
    <source>
        <dbReference type="SAM" id="SignalP"/>
    </source>
</evidence>
<evidence type="ECO:0000313" key="2">
    <source>
        <dbReference type="EMBL" id="DAA04247.1"/>
    </source>
</evidence>
<gene>
    <name evidence="2" type="ORF">HDC14911</name>
</gene>
<protein>
    <submittedName>
        <fullName evidence="2">HDC14911</fullName>
    </submittedName>
</protein>
<feature type="chain" id="PRO_5004275833" evidence="1">
    <location>
        <begin position="23"/>
        <end position="78"/>
    </location>
</feature>
<accession>Q6IJH4</accession>
<organism evidence="2">
    <name type="scientific">Drosophila melanogaster</name>
    <name type="common">Fruit fly</name>
    <dbReference type="NCBI Taxonomy" id="7227"/>
    <lineage>
        <taxon>Eukaryota</taxon>
        <taxon>Metazoa</taxon>
        <taxon>Ecdysozoa</taxon>
        <taxon>Arthropoda</taxon>
        <taxon>Hexapoda</taxon>
        <taxon>Insecta</taxon>
        <taxon>Pterygota</taxon>
        <taxon>Neoptera</taxon>
        <taxon>Endopterygota</taxon>
        <taxon>Diptera</taxon>
        <taxon>Brachycera</taxon>
        <taxon>Muscomorpha</taxon>
        <taxon>Ephydroidea</taxon>
        <taxon>Drosophilidae</taxon>
        <taxon>Drosophila</taxon>
        <taxon>Sophophora</taxon>
    </lineage>
</organism>
<dbReference type="EMBL" id="BK002742">
    <property type="protein sequence ID" value="DAA04247.1"/>
    <property type="molecule type" value="Genomic_DNA"/>
</dbReference>
<dbReference type="AlphaFoldDB" id="Q6IJH4"/>